<evidence type="ECO:0000256" key="9">
    <source>
        <dbReference type="ARBA" id="ARBA00022771"/>
    </source>
</evidence>
<evidence type="ECO:0000256" key="11">
    <source>
        <dbReference type="ARBA" id="ARBA00022833"/>
    </source>
</evidence>
<dbReference type="PANTHER" id="PTHR20973:SF0">
    <property type="entry name" value="NON-STRUCTURAL MAINTENANCE OF CHROMOSOMES ELEMENT 1 HOMOLOG"/>
    <property type="match status" value="1"/>
</dbReference>
<keyword evidence="14 16" id="KW-0539">Nucleus</keyword>
<dbReference type="CDD" id="cd16493">
    <property type="entry name" value="RING-CH-C4HC3_NSE1"/>
    <property type="match status" value="1"/>
</dbReference>
<protein>
    <recommendedName>
        <fullName evidence="5 16">Non-structural maintenance of chromosomes element 1 homolog</fullName>
        <ecNumber evidence="4 16">2.3.2.27</ecNumber>
    </recommendedName>
</protein>
<evidence type="ECO:0000256" key="5">
    <source>
        <dbReference type="ARBA" id="ARBA00019422"/>
    </source>
</evidence>
<dbReference type="InterPro" id="IPR036388">
    <property type="entry name" value="WH-like_DNA-bd_sf"/>
</dbReference>
<dbReference type="Pfam" id="PF07574">
    <property type="entry name" value="SMC_Nse1"/>
    <property type="match status" value="1"/>
</dbReference>
<reference evidence="19" key="1">
    <citation type="submission" date="2021-10" db="EMBL/GenBank/DDBJ databases">
        <title>De novo Genome Assembly of Clathrus columnatus (Basidiomycota, Fungi) Using Illumina and Nanopore Sequence Data.</title>
        <authorList>
            <person name="Ogiso-Tanaka E."/>
            <person name="Itagaki H."/>
            <person name="Hosoya T."/>
            <person name="Hosaka K."/>
        </authorList>
    </citation>
    <scope>NUCLEOTIDE SEQUENCE</scope>
    <source>
        <strain evidence="19">MO-923</strain>
    </source>
</reference>
<sequence>MITQSDVGRVFLQSIISRHVISDKLLRVLFEKSIEAVKVVEEDVRITLSKNDFDQHIQELNGHLESVDFKIASTIDETTGAKIWAFINTKSDELAQLATHFSPVEIAYFKAVVEQIILASSESYSVSSMTALREVTGLAPKKQASHPLSQVDTYVHILSRRGRYSLSSRTLLELQTYLKAHYEDDIHECTICYELLTKGIGCYTLQCGARLHDHCYKRFARDNRASSSCPTCQVDWSDASNLKIIGEGALPDGQDSRIARKRRDTYDQDISEDSEQTPEESEHETNMDSSPEPTTNGKSQGKNKGKGKGKGKARFSAPPTSDEDSRGKPTEPDPVPQKGRLRRRG</sequence>
<comment type="function">
    <text evidence="16">Acts in a DNA repair pathway for removal of UV-induced DNA damage that is distinct from classical nucleotide excision repair and in repair of ionizing radiation damage. Functions in homologous recombination repair of DNA double strand breaks and in recovery of stalled replication forks.</text>
</comment>
<organism evidence="19 20">
    <name type="scientific">Clathrus columnatus</name>
    <dbReference type="NCBI Taxonomy" id="1419009"/>
    <lineage>
        <taxon>Eukaryota</taxon>
        <taxon>Fungi</taxon>
        <taxon>Dikarya</taxon>
        <taxon>Basidiomycota</taxon>
        <taxon>Agaricomycotina</taxon>
        <taxon>Agaricomycetes</taxon>
        <taxon>Phallomycetidae</taxon>
        <taxon>Phallales</taxon>
        <taxon>Clathraceae</taxon>
        <taxon>Clathrus</taxon>
    </lineage>
</organism>
<dbReference type="GO" id="GO:0000724">
    <property type="term" value="P:double-strand break repair via homologous recombination"/>
    <property type="evidence" value="ECO:0007669"/>
    <property type="project" value="TreeGrafter"/>
</dbReference>
<keyword evidence="12 16" id="KW-0233">DNA recombination</keyword>
<feature type="compositionally biased region" description="Polar residues" evidence="17">
    <location>
        <begin position="287"/>
        <end position="296"/>
    </location>
</feature>
<evidence type="ECO:0000259" key="18">
    <source>
        <dbReference type="PROSITE" id="PS50089"/>
    </source>
</evidence>
<feature type="region of interest" description="Disordered" evidence="17">
    <location>
        <begin position="246"/>
        <end position="345"/>
    </location>
</feature>
<dbReference type="Gene3D" id="1.10.10.10">
    <property type="entry name" value="Winged helix-like DNA-binding domain superfamily/Winged helix DNA-binding domain"/>
    <property type="match status" value="1"/>
</dbReference>
<dbReference type="Gene3D" id="3.90.1150.220">
    <property type="match status" value="1"/>
</dbReference>
<evidence type="ECO:0000256" key="14">
    <source>
        <dbReference type="ARBA" id="ARBA00023242"/>
    </source>
</evidence>
<feature type="domain" description="RING-type" evidence="18">
    <location>
        <begin position="189"/>
        <end position="233"/>
    </location>
</feature>
<dbReference type="EMBL" id="BPWL01000007">
    <property type="protein sequence ID" value="GJJ12094.1"/>
    <property type="molecule type" value="Genomic_DNA"/>
</dbReference>
<keyword evidence="11 16" id="KW-0862">Zinc</keyword>
<dbReference type="InterPro" id="IPR013083">
    <property type="entry name" value="Znf_RING/FYVE/PHD"/>
</dbReference>
<comment type="catalytic activity">
    <reaction evidence="1 16">
        <text>S-ubiquitinyl-[E2 ubiquitin-conjugating enzyme]-L-cysteine + [acceptor protein]-L-lysine = [E2 ubiquitin-conjugating enzyme]-L-cysteine + N(6)-ubiquitinyl-[acceptor protein]-L-lysine.</text>
        <dbReference type="EC" id="2.3.2.27"/>
    </reaction>
</comment>
<dbReference type="PANTHER" id="PTHR20973">
    <property type="entry name" value="NON-SMC ELEMENT 1-RELATED"/>
    <property type="match status" value="1"/>
</dbReference>
<dbReference type="GO" id="GO:0030915">
    <property type="term" value="C:Smc5-Smc6 complex"/>
    <property type="evidence" value="ECO:0007669"/>
    <property type="project" value="UniProtKB-UniRule"/>
</dbReference>
<evidence type="ECO:0000256" key="16">
    <source>
        <dbReference type="RuleBase" id="RU368018"/>
    </source>
</evidence>
<dbReference type="InterPro" id="IPR001841">
    <property type="entry name" value="Znf_RING"/>
</dbReference>
<gene>
    <name evidence="19" type="ORF">Clacol_006335</name>
</gene>
<keyword evidence="10 16" id="KW-0833">Ubl conjugation pathway</keyword>
<evidence type="ECO:0000256" key="10">
    <source>
        <dbReference type="ARBA" id="ARBA00022786"/>
    </source>
</evidence>
<evidence type="ECO:0000256" key="17">
    <source>
        <dbReference type="SAM" id="MobiDB-lite"/>
    </source>
</evidence>
<dbReference type="Proteomes" id="UP001050691">
    <property type="component" value="Unassembled WGS sequence"/>
</dbReference>
<dbReference type="PROSITE" id="PS50089">
    <property type="entry name" value="ZF_RING_2"/>
    <property type="match status" value="1"/>
</dbReference>
<dbReference type="GO" id="GO:0005634">
    <property type="term" value="C:nucleus"/>
    <property type="evidence" value="ECO:0007669"/>
    <property type="project" value="UniProtKB-SubCell"/>
</dbReference>
<dbReference type="SUPFAM" id="SSF57850">
    <property type="entry name" value="RING/U-box"/>
    <property type="match status" value="1"/>
</dbReference>
<comment type="subcellular location">
    <subcellularLocation>
        <location evidence="2 16">Nucleus</location>
    </subcellularLocation>
</comment>
<keyword evidence="6 16" id="KW-0808">Transferase</keyword>
<dbReference type="InterPro" id="IPR011513">
    <property type="entry name" value="Nse1"/>
</dbReference>
<dbReference type="EC" id="2.3.2.27" evidence="4 16"/>
<comment type="similarity">
    <text evidence="3 16">Belongs to the NSE1 family.</text>
</comment>
<evidence type="ECO:0000256" key="6">
    <source>
        <dbReference type="ARBA" id="ARBA00022679"/>
    </source>
</evidence>
<evidence type="ECO:0000256" key="3">
    <source>
        <dbReference type="ARBA" id="ARBA00010258"/>
    </source>
</evidence>
<evidence type="ECO:0000256" key="7">
    <source>
        <dbReference type="ARBA" id="ARBA00022723"/>
    </source>
</evidence>
<evidence type="ECO:0000256" key="4">
    <source>
        <dbReference type="ARBA" id="ARBA00012483"/>
    </source>
</evidence>
<keyword evidence="9 15" id="KW-0863">Zinc-finger</keyword>
<evidence type="ECO:0000313" key="20">
    <source>
        <dbReference type="Proteomes" id="UP001050691"/>
    </source>
</evidence>
<evidence type="ECO:0000256" key="8">
    <source>
        <dbReference type="ARBA" id="ARBA00022763"/>
    </source>
</evidence>
<evidence type="ECO:0000256" key="15">
    <source>
        <dbReference type="PROSITE-ProRule" id="PRU00175"/>
    </source>
</evidence>
<dbReference type="GO" id="GO:0061630">
    <property type="term" value="F:ubiquitin protein ligase activity"/>
    <property type="evidence" value="ECO:0007669"/>
    <property type="project" value="UniProtKB-EC"/>
</dbReference>
<keyword evidence="8 16" id="KW-0227">DNA damage</keyword>
<dbReference type="Pfam" id="PF08746">
    <property type="entry name" value="zf-RING-like"/>
    <property type="match status" value="1"/>
</dbReference>
<accession>A0AAV5AFZ1</accession>
<evidence type="ECO:0000256" key="13">
    <source>
        <dbReference type="ARBA" id="ARBA00023204"/>
    </source>
</evidence>
<name>A0AAV5AFZ1_9AGAM</name>
<keyword evidence="13 16" id="KW-0234">DNA repair</keyword>
<evidence type="ECO:0000256" key="12">
    <source>
        <dbReference type="ARBA" id="ARBA00023172"/>
    </source>
</evidence>
<dbReference type="InterPro" id="IPR014857">
    <property type="entry name" value="Nse1_RING_C4HC3-type"/>
</dbReference>
<comment type="caution">
    <text evidence="19">The sequence shown here is derived from an EMBL/GenBank/DDBJ whole genome shotgun (WGS) entry which is preliminary data.</text>
</comment>
<evidence type="ECO:0000256" key="1">
    <source>
        <dbReference type="ARBA" id="ARBA00000900"/>
    </source>
</evidence>
<proteinExistence type="inferred from homology"/>
<dbReference type="GO" id="GO:0008270">
    <property type="term" value="F:zinc ion binding"/>
    <property type="evidence" value="ECO:0007669"/>
    <property type="project" value="UniProtKB-KW"/>
</dbReference>
<keyword evidence="7 16" id="KW-0479">Metal-binding</keyword>
<evidence type="ECO:0000313" key="19">
    <source>
        <dbReference type="EMBL" id="GJJ12094.1"/>
    </source>
</evidence>
<feature type="compositionally biased region" description="Acidic residues" evidence="17">
    <location>
        <begin position="267"/>
        <end position="282"/>
    </location>
</feature>
<dbReference type="Gene3D" id="3.30.40.10">
    <property type="entry name" value="Zinc/RING finger domain, C3HC4 (zinc finger)"/>
    <property type="match status" value="1"/>
</dbReference>
<keyword evidence="20" id="KW-1185">Reference proteome</keyword>
<dbReference type="AlphaFoldDB" id="A0AAV5AFZ1"/>
<evidence type="ECO:0000256" key="2">
    <source>
        <dbReference type="ARBA" id="ARBA00004123"/>
    </source>
</evidence>
<feature type="compositionally biased region" description="Basic residues" evidence="17">
    <location>
        <begin position="301"/>
        <end position="313"/>
    </location>
</feature>
<comment type="subunit">
    <text evidence="16">Component of the Smc5-Smc6 complex.</text>
</comment>